<dbReference type="NCBIfam" id="NF033788">
    <property type="entry name" value="HTH_metalloreg"/>
    <property type="match status" value="1"/>
</dbReference>
<dbReference type="OrthoDB" id="9810923at2"/>
<dbReference type="Proteomes" id="UP000002012">
    <property type="component" value="Chromosome"/>
</dbReference>
<protein>
    <submittedName>
        <fullName evidence="5">Transcriptional regulator, ArsR family</fullName>
    </submittedName>
</protein>
<dbReference type="PROSITE" id="PS50987">
    <property type="entry name" value="HTH_ARSR_2"/>
    <property type="match status" value="1"/>
</dbReference>
<dbReference type="InterPro" id="IPR036390">
    <property type="entry name" value="WH_DNA-bd_sf"/>
</dbReference>
<keyword evidence="1" id="KW-0805">Transcription regulation</keyword>
<dbReference type="RefSeq" id="WP_013009700.1">
    <property type="nucleotide sequence ID" value="NC_013943.1"/>
</dbReference>
<evidence type="ECO:0000259" key="4">
    <source>
        <dbReference type="PROSITE" id="PS50987"/>
    </source>
</evidence>
<accession>D4H371</accession>
<dbReference type="InParanoid" id="D4H371"/>
<dbReference type="AlphaFoldDB" id="D4H371"/>
<dbReference type="EMBL" id="CP001968">
    <property type="protein sequence ID" value="ADD67155.1"/>
    <property type="molecule type" value="Genomic_DNA"/>
</dbReference>
<dbReference type="KEGG" id="dap:Dacet_0355"/>
<reference evidence="5 6" key="1">
    <citation type="journal article" date="2010" name="Stand. Genomic Sci.">
        <title>Complete genome sequence of Denitrovibrio acetiphilus type strain (N2460).</title>
        <authorList>
            <person name="Kiss H."/>
            <person name="Lang E."/>
            <person name="Lapidus A."/>
            <person name="Copeland A."/>
            <person name="Nolan M."/>
            <person name="Glavina Del Rio T."/>
            <person name="Chen F."/>
            <person name="Lucas S."/>
            <person name="Tice H."/>
            <person name="Cheng J.F."/>
            <person name="Han C."/>
            <person name="Goodwin L."/>
            <person name="Pitluck S."/>
            <person name="Liolios K."/>
            <person name="Pati A."/>
            <person name="Ivanova N."/>
            <person name="Mavromatis K."/>
            <person name="Chen A."/>
            <person name="Palaniappan K."/>
            <person name="Land M."/>
            <person name="Hauser L."/>
            <person name="Chang Y.J."/>
            <person name="Jeffries C.D."/>
            <person name="Detter J.C."/>
            <person name="Brettin T."/>
            <person name="Spring S."/>
            <person name="Rohde M."/>
            <person name="Goker M."/>
            <person name="Woyke T."/>
            <person name="Bristow J."/>
            <person name="Eisen J.A."/>
            <person name="Markowitz V."/>
            <person name="Hugenholtz P."/>
            <person name="Kyrpides N.C."/>
            <person name="Klenk H.P."/>
        </authorList>
    </citation>
    <scope>NUCLEOTIDE SEQUENCE [LARGE SCALE GENOMIC DNA]</scope>
    <source>
        <strain evidence="6">DSM 12809 / NBRC 114555 / N2460</strain>
    </source>
</reference>
<dbReference type="PANTHER" id="PTHR43132">
    <property type="entry name" value="ARSENICAL RESISTANCE OPERON REPRESSOR ARSR-RELATED"/>
    <property type="match status" value="1"/>
</dbReference>
<dbReference type="Gene3D" id="1.10.10.10">
    <property type="entry name" value="Winged helix-like DNA-binding domain superfamily/Winged helix DNA-binding domain"/>
    <property type="match status" value="1"/>
</dbReference>
<proteinExistence type="predicted"/>
<dbReference type="HOGENOM" id="CLU_097806_7_3_0"/>
<evidence type="ECO:0000256" key="2">
    <source>
        <dbReference type="ARBA" id="ARBA00023125"/>
    </source>
</evidence>
<dbReference type="PaxDb" id="522772-Dacet_0355"/>
<dbReference type="InterPro" id="IPR051011">
    <property type="entry name" value="Metal_resp_trans_reg"/>
</dbReference>
<evidence type="ECO:0000256" key="3">
    <source>
        <dbReference type="ARBA" id="ARBA00023163"/>
    </source>
</evidence>
<dbReference type="InterPro" id="IPR036388">
    <property type="entry name" value="WH-like_DNA-bd_sf"/>
</dbReference>
<dbReference type="PRINTS" id="PR00778">
    <property type="entry name" value="HTHARSR"/>
</dbReference>
<keyword evidence="6" id="KW-1185">Reference proteome</keyword>
<name>D4H371_DENA2</name>
<dbReference type="PANTHER" id="PTHR43132:SF6">
    <property type="entry name" value="HTH-TYPE TRANSCRIPTIONAL REPRESSOR CZRA"/>
    <property type="match status" value="1"/>
</dbReference>
<organism evidence="5 6">
    <name type="scientific">Denitrovibrio acetiphilus (strain DSM 12809 / NBRC 114555 / N2460)</name>
    <dbReference type="NCBI Taxonomy" id="522772"/>
    <lineage>
        <taxon>Bacteria</taxon>
        <taxon>Pseudomonadati</taxon>
        <taxon>Deferribacterota</taxon>
        <taxon>Deferribacteres</taxon>
        <taxon>Deferribacterales</taxon>
        <taxon>Geovibrionaceae</taxon>
        <taxon>Denitrovibrio</taxon>
    </lineage>
</organism>
<dbReference type="InterPro" id="IPR018334">
    <property type="entry name" value="ArsR_HTH"/>
</dbReference>
<dbReference type="CDD" id="cd00090">
    <property type="entry name" value="HTH_ARSR"/>
    <property type="match status" value="1"/>
</dbReference>
<dbReference type="InterPro" id="IPR011991">
    <property type="entry name" value="ArsR-like_HTH"/>
</dbReference>
<evidence type="ECO:0000313" key="5">
    <source>
        <dbReference type="EMBL" id="ADD67155.1"/>
    </source>
</evidence>
<dbReference type="Pfam" id="PF01022">
    <property type="entry name" value="HTH_5"/>
    <property type="match status" value="1"/>
</dbReference>
<gene>
    <name evidence="5" type="ordered locus">Dacet_0355</name>
</gene>
<evidence type="ECO:0000256" key="1">
    <source>
        <dbReference type="ARBA" id="ARBA00023015"/>
    </source>
</evidence>
<dbReference type="eggNOG" id="COG0640">
    <property type="taxonomic scope" value="Bacteria"/>
</dbReference>
<evidence type="ECO:0000313" key="6">
    <source>
        <dbReference type="Proteomes" id="UP000002012"/>
    </source>
</evidence>
<dbReference type="GO" id="GO:0003700">
    <property type="term" value="F:DNA-binding transcription factor activity"/>
    <property type="evidence" value="ECO:0007669"/>
    <property type="project" value="InterPro"/>
</dbReference>
<dbReference type="SMART" id="SM00418">
    <property type="entry name" value="HTH_ARSR"/>
    <property type="match status" value="1"/>
</dbReference>
<feature type="domain" description="HTH arsR-type" evidence="4">
    <location>
        <begin position="24"/>
        <end position="115"/>
    </location>
</feature>
<keyword evidence="2" id="KW-0238">DNA-binding</keyword>
<dbReference type="SUPFAM" id="SSF46785">
    <property type="entry name" value="Winged helix' DNA-binding domain"/>
    <property type="match status" value="1"/>
</dbReference>
<dbReference type="PROSITE" id="PS00846">
    <property type="entry name" value="HTH_ARSR_1"/>
    <property type="match status" value="1"/>
</dbReference>
<keyword evidence="3" id="KW-0804">Transcription</keyword>
<sequence length="115" mass="13030">MTDDIFQISEPHEDLLSELRGKMLSDDSLKDLADTFKLLSDFTRVKILYVLSLSELCVQDISELTGVSQSAVSHQLRILRNSRLVSWKKTGKQVFYSLNSDAVRALIEKGMEHSV</sequence>
<dbReference type="InterPro" id="IPR001845">
    <property type="entry name" value="HTH_ArsR_DNA-bd_dom"/>
</dbReference>
<dbReference type="GO" id="GO:0003677">
    <property type="term" value="F:DNA binding"/>
    <property type="evidence" value="ECO:0007669"/>
    <property type="project" value="UniProtKB-KW"/>
</dbReference>
<dbReference type="STRING" id="522772.Dacet_0355"/>